<protein>
    <submittedName>
        <fullName evidence="1">Uncharacterized protein</fullName>
    </submittedName>
</protein>
<sequence length="599" mass="66723">MTKYLHKADYQLIDTVLQHILVLVYLKCGILNDDNKVVNLIHLFCVHCANSVSQEQCAAYANQLLAETEQTYSARALSALKASCVLLKVSGNNNALKDLLLRSVNDAKTGSSYLSSCLPELFCILHYSNLDCAELDDIITWGFSSQDVGVLRHCLGMLLSLFEVDPTRAQRLLGSVLNDQALAKLISEDGIASVCSIRCCWALYKATKSANVLTYLASMACQGVVASRMLAMELLSLLPYEVLSTLPSTTSTNKDSRAADWRRAVGLTQSIAETVRDWLLAYKNQNDNVGLMAVARVLINLAQCLTTHFGSRNRIDGSAELQATQQALNTIYTTLVAFKTSNSVYLQSTLLKASIWLVDPPTAETQSVYVDLVRRTRELRLPVEVADEVLQQLAGRALKTPTLAYFAMEVMWAWFLQNPMKVSVNALLSTWKACFALRDMVNCSAVVDSVFRFLDFSTPNEEFHKHLALLKCAAYWFLGECCEFFAMADGLLECRQIIQSILLRLQKAAVLGDWEVRREAIRSLGKIALVSEDPIRICVYEMLQNLTKMVSSEDAEVYNDLVEPILDVLDDVYEAIENDEDPTPILKSEAALFHQSVIN</sequence>
<evidence type="ECO:0000313" key="2">
    <source>
        <dbReference type="Proteomes" id="UP000008312"/>
    </source>
</evidence>
<accession>D8M8K5</accession>
<proteinExistence type="predicted"/>
<keyword evidence="2" id="KW-1185">Reference proteome</keyword>
<dbReference type="RefSeq" id="XP_012898442.1">
    <property type="nucleotide sequence ID" value="XM_013042988.1"/>
</dbReference>
<dbReference type="AlphaFoldDB" id="D8M8K5"/>
<dbReference type="OrthoDB" id="220651at2759"/>
<dbReference type="GeneID" id="24921178"/>
<organism evidence="1">
    <name type="scientific">Blastocystis hominis</name>
    <dbReference type="NCBI Taxonomy" id="12968"/>
    <lineage>
        <taxon>Eukaryota</taxon>
        <taxon>Sar</taxon>
        <taxon>Stramenopiles</taxon>
        <taxon>Bigyra</taxon>
        <taxon>Opalozoa</taxon>
        <taxon>Opalinata</taxon>
        <taxon>Blastocystidae</taxon>
        <taxon>Blastocystis</taxon>
    </lineage>
</organism>
<dbReference type="PANTHER" id="PTHR48151:SF3">
    <property type="entry name" value="SH3 DOMAIN-CONTAINING PROTEIN"/>
    <property type="match status" value="1"/>
</dbReference>
<dbReference type="Proteomes" id="UP000008312">
    <property type="component" value="Unassembled WGS sequence"/>
</dbReference>
<dbReference type="SUPFAM" id="SSF48371">
    <property type="entry name" value="ARM repeat"/>
    <property type="match status" value="1"/>
</dbReference>
<dbReference type="InterPro" id="IPR053296">
    <property type="entry name" value="TSET_member_tstB"/>
</dbReference>
<dbReference type="PANTHER" id="PTHR48151">
    <property type="entry name" value="SH3 DOMAIN-CONTAINING PROTEIN"/>
    <property type="match status" value="1"/>
</dbReference>
<reference evidence="1" key="1">
    <citation type="submission" date="2010-02" db="EMBL/GenBank/DDBJ databases">
        <title>Sequencing and annotation of the Blastocystis hominis genome.</title>
        <authorList>
            <person name="Wincker P."/>
        </authorList>
    </citation>
    <scope>NUCLEOTIDE SEQUENCE</scope>
    <source>
        <strain evidence="1">Singapore isolate B</strain>
    </source>
</reference>
<dbReference type="InterPro" id="IPR016024">
    <property type="entry name" value="ARM-type_fold"/>
</dbReference>
<dbReference type="EMBL" id="FN668683">
    <property type="protein sequence ID" value="CBK24394.2"/>
    <property type="molecule type" value="Genomic_DNA"/>
</dbReference>
<name>D8M8K5_BLAHO</name>
<dbReference type="InParanoid" id="D8M8K5"/>
<evidence type="ECO:0000313" key="1">
    <source>
        <dbReference type="EMBL" id="CBK24394.2"/>
    </source>
</evidence>
<gene>
    <name evidence="1" type="ORF">GSBLH_T00004134001</name>
</gene>